<protein>
    <submittedName>
        <fullName evidence="2">Uncharacterized protein</fullName>
    </submittedName>
</protein>
<dbReference type="EMBL" id="BQNB010010988">
    <property type="protein sequence ID" value="GJS84620.1"/>
    <property type="molecule type" value="Genomic_DNA"/>
</dbReference>
<proteinExistence type="predicted"/>
<sequence length="160" mass="17515">MENLKPRIPSLLGSKMLEGLDPKILGASLKLSYFETLVFLWRHYGIESDSSHRALSTIDSESLSCRTNSGRLDTTHHHPATAADTEEAEADTVDNTCHTTAEHNQVGFRAPCNGTLVTPATISKPPLGVPVLVIWTALYSYLLYHSDISPILPILSYDPA</sequence>
<dbReference type="Proteomes" id="UP001151760">
    <property type="component" value="Unassembled WGS sequence"/>
</dbReference>
<accession>A0ABQ4Z488</accession>
<evidence type="ECO:0000313" key="3">
    <source>
        <dbReference type="Proteomes" id="UP001151760"/>
    </source>
</evidence>
<reference evidence="2" key="2">
    <citation type="submission" date="2022-01" db="EMBL/GenBank/DDBJ databases">
        <authorList>
            <person name="Yamashiro T."/>
            <person name="Shiraishi A."/>
            <person name="Satake H."/>
            <person name="Nakayama K."/>
        </authorList>
    </citation>
    <scope>NUCLEOTIDE SEQUENCE</scope>
</reference>
<evidence type="ECO:0000256" key="1">
    <source>
        <dbReference type="SAM" id="MobiDB-lite"/>
    </source>
</evidence>
<reference evidence="2" key="1">
    <citation type="journal article" date="2022" name="Int. J. Mol. Sci.">
        <title>Draft Genome of Tanacetum Coccineum: Genomic Comparison of Closely Related Tanacetum-Family Plants.</title>
        <authorList>
            <person name="Yamashiro T."/>
            <person name="Shiraishi A."/>
            <person name="Nakayama K."/>
            <person name="Satake H."/>
        </authorList>
    </citation>
    <scope>NUCLEOTIDE SEQUENCE</scope>
</reference>
<comment type="caution">
    <text evidence="2">The sequence shown here is derived from an EMBL/GenBank/DDBJ whole genome shotgun (WGS) entry which is preliminary data.</text>
</comment>
<name>A0ABQ4Z488_9ASTR</name>
<feature type="region of interest" description="Disordered" evidence="1">
    <location>
        <begin position="69"/>
        <end position="88"/>
    </location>
</feature>
<evidence type="ECO:0000313" key="2">
    <source>
        <dbReference type="EMBL" id="GJS84620.1"/>
    </source>
</evidence>
<gene>
    <name evidence="2" type="ORF">Tco_0751161</name>
</gene>
<keyword evidence="3" id="KW-1185">Reference proteome</keyword>
<organism evidence="2 3">
    <name type="scientific">Tanacetum coccineum</name>
    <dbReference type="NCBI Taxonomy" id="301880"/>
    <lineage>
        <taxon>Eukaryota</taxon>
        <taxon>Viridiplantae</taxon>
        <taxon>Streptophyta</taxon>
        <taxon>Embryophyta</taxon>
        <taxon>Tracheophyta</taxon>
        <taxon>Spermatophyta</taxon>
        <taxon>Magnoliopsida</taxon>
        <taxon>eudicotyledons</taxon>
        <taxon>Gunneridae</taxon>
        <taxon>Pentapetalae</taxon>
        <taxon>asterids</taxon>
        <taxon>campanulids</taxon>
        <taxon>Asterales</taxon>
        <taxon>Asteraceae</taxon>
        <taxon>Asteroideae</taxon>
        <taxon>Anthemideae</taxon>
        <taxon>Anthemidinae</taxon>
        <taxon>Tanacetum</taxon>
    </lineage>
</organism>